<feature type="compositionally biased region" description="Polar residues" evidence="1">
    <location>
        <begin position="104"/>
        <end position="123"/>
    </location>
</feature>
<feature type="compositionally biased region" description="Acidic residues" evidence="1">
    <location>
        <begin position="44"/>
        <end position="54"/>
    </location>
</feature>
<name>A0A6L2MAB9_TANCI</name>
<proteinExistence type="predicted"/>
<feature type="region of interest" description="Disordered" evidence="1">
    <location>
        <begin position="26"/>
        <end position="123"/>
    </location>
</feature>
<comment type="caution">
    <text evidence="2">The sequence shown here is derived from an EMBL/GenBank/DDBJ whole genome shotgun (WGS) entry which is preliminary data.</text>
</comment>
<sequence>MVPLVCQSFLSINQNNPNTRLDLESYKESPEVEKTADVQPLNVIEEEEESVADDYELRRMEKGRRTSTIHPRDQDNPDDDAHPKGENSAKRQKTSEHETYVFGESSSVQVNKSESCLSTSGNQEQLDDFDFWTDSYSIVEDELPTEKVSQ</sequence>
<dbReference type="AlphaFoldDB" id="A0A6L2MAB9"/>
<feature type="compositionally biased region" description="Basic and acidic residues" evidence="1">
    <location>
        <begin position="55"/>
        <end position="99"/>
    </location>
</feature>
<evidence type="ECO:0000313" key="2">
    <source>
        <dbReference type="EMBL" id="GEU69225.1"/>
    </source>
</evidence>
<feature type="compositionally biased region" description="Basic and acidic residues" evidence="1">
    <location>
        <begin position="26"/>
        <end position="36"/>
    </location>
</feature>
<organism evidence="2">
    <name type="scientific">Tanacetum cinerariifolium</name>
    <name type="common">Dalmatian daisy</name>
    <name type="synonym">Chrysanthemum cinerariifolium</name>
    <dbReference type="NCBI Taxonomy" id="118510"/>
    <lineage>
        <taxon>Eukaryota</taxon>
        <taxon>Viridiplantae</taxon>
        <taxon>Streptophyta</taxon>
        <taxon>Embryophyta</taxon>
        <taxon>Tracheophyta</taxon>
        <taxon>Spermatophyta</taxon>
        <taxon>Magnoliopsida</taxon>
        <taxon>eudicotyledons</taxon>
        <taxon>Gunneridae</taxon>
        <taxon>Pentapetalae</taxon>
        <taxon>asterids</taxon>
        <taxon>campanulids</taxon>
        <taxon>Asterales</taxon>
        <taxon>Asteraceae</taxon>
        <taxon>Asteroideae</taxon>
        <taxon>Anthemideae</taxon>
        <taxon>Anthemidinae</taxon>
        <taxon>Tanacetum</taxon>
    </lineage>
</organism>
<gene>
    <name evidence="2" type="ORF">Tci_041203</name>
</gene>
<reference evidence="2" key="1">
    <citation type="journal article" date="2019" name="Sci. Rep.">
        <title>Draft genome of Tanacetum cinerariifolium, the natural source of mosquito coil.</title>
        <authorList>
            <person name="Yamashiro T."/>
            <person name="Shiraishi A."/>
            <person name="Satake H."/>
            <person name="Nakayama K."/>
        </authorList>
    </citation>
    <scope>NUCLEOTIDE SEQUENCE</scope>
</reference>
<dbReference type="EMBL" id="BKCJ010005895">
    <property type="protein sequence ID" value="GEU69225.1"/>
    <property type="molecule type" value="Genomic_DNA"/>
</dbReference>
<protein>
    <submittedName>
        <fullName evidence="2">Uncharacterized protein</fullName>
    </submittedName>
</protein>
<accession>A0A6L2MAB9</accession>
<evidence type="ECO:0000256" key="1">
    <source>
        <dbReference type="SAM" id="MobiDB-lite"/>
    </source>
</evidence>